<accession>A0A9D4IZH9</accession>
<keyword evidence="1" id="KW-0812">Transmembrane</keyword>
<reference evidence="2" key="1">
    <citation type="journal article" date="2019" name="bioRxiv">
        <title>The Genome of the Zebra Mussel, Dreissena polymorpha: A Resource for Invasive Species Research.</title>
        <authorList>
            <person name="McCartney M.A."/>
            <person name="Auch B."/>
            <person name="Kono T."/>
            <person name="Mallez S."/>
            <person name="Zhang Y."/>
            <person name="Obille A."/>
            <person name="Becker A."/>
            <person name="Abrahante J.E."/>
            <person name="Garbe J."/>
            <person name="Badalamenti J.P."/>
            <person name="Herman A."/>
            <person name="Mangelson H."/>
            <person name="Liachko I."/>
            <person name="Sullivan S."/>
            <person name="Sone E.D."/>
            <person name="Koren S."/>
            <person name="Silverstein K.A.T."/>
            <person name="Beckman K.B."/>
            <person name="Gohl D.M."/>
        </authorList>
    </citation>
    <scope>NUCLEOTIDE SEQUENCE</scope>
    <source>
        <strain evidence="2">Duluth1</strain>
        <tissue evidence="2">Whole animal</tissue>
    </source>
</reference>
<protein>
    <submittedName>
        <fullName evidence="2">Uncharacterized protein</fullName>
    </submittedName>
</protein>
<feature type="transmembrane region" description="Helical" evidence="1">
    <location>
        <begin position="74"/>
        <end position="104"/>
    </location>
</feature>
<evidence type="ECO:0000313" key="3">
    <source>
        <dbReference type="Proteomes" id="UP000828390"/>
    </source>
</evidence>
<evidence type="ECO:0000256" key="1">
    <source>
        <dbReference type="SAM" id="Phobius"/>
    </source>
</evidence>
<keyword evidence="3" id="KW-1185">Reference proteome</keyword>
<name>A0A9D4IZH9_DREPO</name>
<dbReference type="AlphaFoldDB" id="A0A9D4IZH9"/>
<dbReference type="Proteomes" id="UP000828390">
    <property type="component" value="Unassembled WGS sequence"/>
</dbReference>
<organism evidence="2 3">
    <name type="scientific">Dreissena polymorpha</name>
    <name type="common">Zebra mussel</name>
    <name type="synonym">Mytilus polymorpha</name>
    <dbReference type="NCBI Taxonomy" id="45954"/>
    <lineage>
        <taxon>Eukaryota</taxon>
        <taxon>Metazoa</taxon>
        <taxon>Spiralia</taxon>
        <taxon>Lophotrochozoa</taxon>
        <taxon>Mollusca</taxon>
        <taxon>Bivalvia</taxon>
        <taxon>Autobranchia</taxon>
        <taxon>Heteroconchia</taxon>
        <taxon>Euheterodonta</taxon>
        <taxon>Imparidentia</taxon>
        <taxon>Neoheterodontei</taxon>
        <taxon>Myida</taxon>
        <taxon>Dreissenoidea</taxon>
        <taxon>Dreissenidae</taxon>
        <taxon>Dreissena</taxon>
    </lineage>
</organism>
<gene>
    <name evidence="2" type="ORF">DPMN_168613</name>
</gene>
<proteinExistence type="predicted"/>
<sequence length="123" mass="13639">MLQAKTDGPNTATTLTRSQSLQNDHDLGEEDYLSTCKVWPKLGSYWPLSSTDVIIGLQGCCQVLKLDTSSSFSLFMVLTALVLFVLFIMVSNITMMTSICFALAKSLLVRSWSSLLVPPIRRM</sequence>
<evidence type="ECO:0000313" key="2">
    <source>
        <dbReference type="EMBL" id="KAH3790414.1"/>
    </source>
</evidence>
<keyword evidence="1" id="KW-0472">Membrane</keyword>
<comment type="caution">
    <text evidence="2">The sequence shown here is derived from an EMBL/GenBank/DDBJ whole genome shotgun (WGS) entry which is preliminary data.</text>
</comment>
<dbReference type="EMBL" id="JAIWYP010000008">
    <property type="protein sequence ID" value="KAH3790414.1"/>
    <property type="molecule type" value="Genomic_DNA"/>
</dbReference>
<reference evidence="2" key="2">
    <citation type="submission" date="2020-11" db="EMBL/GenBank/DDBJ databases">
        <authorList>
            <person name="McCartney M.A."/>
            <person name="Auch B."/>
            <person name="Kono T."/>
            <person name="Mallez S."/>
            <person name="Becker A."/>
            <person name="Gohl D.M."/>
            <person name="Silverstein K.A.T."/>
            <person name="Koren S."/>
            <person name="Bechman K.B."/>
            <person name="Herman A."/>
            <person name="Abrahante J.E."/>
            <person name="Garbe J."/>
        </authorList>
    </citation>
    <scope>NUCLEOTIDE SEQUENCE</scope>
    <source>
        <strain evidence="2">Duluth1</strain>
        <tissue evidence="2">Whole animal</tissue>
    </source>
</reference>
<keyword evidence="1" id="KW-1133">Transmembrane helix</keyword>